<dbReference type="Pfam" id="PF00035">
    <property type="entry name" value="dsrm"/>
    <property type="match status" value="3"/>
</dbReference>
<gene>
    <name evidence="5" type="ORF">CBOVIS_LOCUS2385</name>
</gene>
<dbReference type="GO" id="GO:0003729">
    <property type="term" value="F:mRNA binding"/>
    <property type="evidence" value="ECO:0007669"/>
    <property type="project" value="TreeGrafter"/>
</dbReference>
<dbReference type="GO" id="GO:0003725">
    <property type="term" value="F:double-stranded RNA binding"/>
    <property type="evidence" value="ECO:0007669"/>
    <property type="project" value="TreeGrafter"/>
</dbReference>
<dbReference type="GO" id="GO:0043025">
    <property type="term" value="C:neuronal cell body"/>
    <property type="evidence" value="ECO:0007669"/>
    <property type="project" value="TreeGrafter"/>
</dbReference>
<dbReference type="Gene3D" id="3.30.160.20">
    <property type="match status" value="4"/>
</dbReference>
<reference evidence="5 6" key="1">
    <citation type="submission" date="2020-04" db="EMBL/GenBank/DDBJ databases">
        <authorList>
            <person name="Laetsch R D."/>
            <person name="Stevens L."/>
            <person name="Kumar S."/>
            <person name="Blaxter L. M."/>
        </authorList>
    </citation>
    <scope>NUCLEOTIDE SEQUENCE [LARGE SCALE GENOMIC DNA]</scope>
</reference>
<protein>
    <recommendedName>
        <fullName evidence="4">DRBM domain-containing protein</fullName>
    </recommendedName>
</protein>
<dbReference type="GO" id="GO:0098964">
    <property type="term" value="P:anterograde dendritic transport of messenger ribonucleoprotein complex"/>
    <property type="evidence" value="ECO:0007669"/>
    <property type="project" value="TreeGrafter"/>
</dbReference>
<dbReference type="GO" id="GO:0008298">
    <property type="term" value="P:intracellular mRNA localization"/>
    <property type="evidence" value="ECO:0007669"/>
    <property type="project" value="TreeGrafter"/>
</dbReference>
<name>A0A8S1EI33_9PELO</name>
<dbReference type="SMART" id="SM00358">
    <property type="entry name" value="DSRM"/>
    <property type="match status" value="3"/>
</dbReference>
<sequence length="725" mass="80282">MQPLKESSSNFCDGKQNAAEVNGNRVPPKEEEDRTRMHPQHWCGQHILAKDSLTNVYNYSKQEEKEKSPMCRVAEIARFNKLRHVYNLLDESGPAHRKLFTVRLFLTETEVYEGNGCSIKKAQQSAAEKAIENTKLPMPPEKPLRKKKSDMLSPPRMLLQVCRALERPDPVYSTEVYTKCPSGPNDATYQECIIPGDVSYQLYPTAVGYVPGPPTVNVNNGADPAGSPPQVLISKPTYITTLNIGDQVLASGFGHSVISSKSDAASKALCLLGPEVKEHLSNISLNGRAESPNEVVINDIPKYKQKSVISDVHEKAHQMKMNVVFEVVQEDGPPHDREYKVRCAFLDEFNQITAEAIGNGRKKKEAQQNACSILLDQLKTIDSNPLFIASSFCRTQKKMTSVQKDQKRKTIVKDKKMDPDYGHQINPVSRLIQVLQTKKQPHPTFQLVGEDGLNRCKEFMIKVTCGEQSCVGSGPNKRLAKRAAAEAMLALIGYVKPLPPPGKSLLKKKSTESTESKILSETADGEAVPTAQEISATPPAETEPKEKLEEVAENNEAESEGGKRRVTFSTEVQACPPPGDLNYPNSEIAPLKMEIVFEGKIRRMKRLKESKRNLTPEQKIAVAVMASEFFEQLEAQKNSMTFDGTRAPAFEHLERIASEFKFGVQYTPFPKKIGCDEIFSLVSLGFDDPMVCHGVGATAMEAEENAALAALGKLKQIAEKPIQTS</sequence>
<evidence type="ECO:0000313" key="6">
    <source>
        <dbReference type="Proteomes" id="UP000494206"/>
    </source>
</evidence>
<comment type="caution">
    <text evidence="5">The sequence shown here is derived from an EMBL/GenBank/DDBJ whole genome shotgun (WGS) entry which is preliminary data.</text>
</comment>
<evidence type="ECO:0000313" key="5">
    <source>
        <dbReference type="EMBL" id="CAB3399227.1"/>
    </source>
</evidence>
<dbReference type="OrthoDB" id="10037267at2759"/>
<proteinExistence type="predicted"/>
<dbReference type="EMBL" id="CADEPM010000002">
    <property type="protein sequence ID" value="CAB3399227.1"/>
    <property type="molecule type" value="Genomic_DNA"/>
</dbReference>
<accession>A0A8S1EI33</accession>
<keyword evidence="6" id="KW-1185">Reference proteome</keyword>
<dbReference type="CDD" id="cd19860">
    <property type="entry name" value="DSRM_STAU_rpt4"/>
    <property type="match status" value="1"/>
</dbReference>
<dbReference type="SUPFAM" id="SSF54768">
    <property type="entry name" value="dsRNA-binding domain-like"/>
    <property type="match status" value="3"/>
</dbReference>
<dbReference type="GO" id="GO:0005886">
    <property type="term" value="C:plasma membrane"/>
    <property type="evidence" value="ECO:0007669"/>
    <property type="project" value="TreeGrafter"/>
</dbReference>
<dbReference type="Proteomes" id="UP000494206">
    <property type="component" value="Unassembled WGS sequence"/>
</dbReference>
<dbReference type="GO" id="GO:0032839">
    <property type="term" value="C:dendrite cytoplasm"/>
    <property type="evidence" value="ECO:0007669"/>
    <property type="project" value="GOC"/>
</dbReference>
<feature type="domain" description="DRBM" evidence="4">
    <location>
        <begin position="307"/>
        <end position="380"/>
    </location>
</feature>
<dbReference type="FunFam" id="3.30.160.20:FF:000007">
    <property type="entry name" value="Double-stranded RNA-binding protein Staufen homolog 1"/>
    <property type="match status" value="1"/>
</dbReference>
<dbReference type="GO" id="GO:0035418">
    <property type="term" value="P:protein localization to synapse"/>
    <property type="evidence" value="ECO:0007669"/>
    <property type="project" value="TreeGrafter"/>
</dbReference>
<feature type="region of interest" description="Disordered" evidence="3">
    <location>
        <begin position="501"/>
        <end position="564"/>
    </location>
</feature>
<feature type="domain" description="DRBM" evidence="4">
    <location>
        <begin position="426"/>
        <end position="494"/>
    </location>
</feature>
<evidence type="ECO:0000259" key="4">
    <source>
        <dbReference type="PROSITE" id="PS50137"/>
    </source>
</evidence>
<feature type="compositionally biased region" description="Basic and acidic residues" evidence="3">
    <location>
        <begin position="27"/>
        <end position="36"/>
    </location>
</feature>
<evidence type="ECO:0000256" key="3">
    <source>
        <dbReference type="SAM" id="MobiDB-lite"/>
    </source>
</evidence>
<dbReference type="CDD" id="cd19857">
    <property type="entry name" value="DSRM_STAU_rpt1"/>
    <property type="match status" value="1"/>
</dbReference>
<dbReference type="InterPro" id="IPR051740">
    <property type="entry name" value="DRBM-containing_protein"/>
</dbReference>
<dbReference type="GO" id="GO:0010494">
    <property type="term" value="C:cytoplasmic stress granule"/>
    <property type="evidence" value="ECO:0007669"/>
    <property type="project" value="TreeGrafter"/>
</dbReference>
<dbReference type="PROSITE" id="PS50137">
    <property type="entry name" value="DS_RBD"/>
    <property type="match status" value="3"/>
</dbReference>
<organism evidence="5 6">
    <name type="scientific">Caenorhabditis bovis</name>
    <dbReference type="NCBI Taxonomy" id="2654633"/>
    <lineage>
        <taxon>Eukaryota</taxon>
        <taxon>Metazoa</taxon>
        <taxon>Ecdysozoa</taxon>
        <taxon>Nematoda</taxon>
        <taxon>Chromadorea</taxon>
        <taxon>Rhabditida</taxon>
        <taxon>Rhabditina</taxon>
        <taxon>Rhabditomorpha</taxon>
        <taxon>Rhabditoidea</taxon>
        <taxon>Rhabditidae</taxon>
        <taxon>Peloderinae</taxon>
        <taxon>Caenorhabditis</taxon>
    </lineage>
</organism>
<dbReference type="InterPro" id="IPR014720">
    <property type="entry name" value="dsRBD_dom"/>
</dbReference>
<dbReference type="PANTHER" id="PTHR46054:SF3">
    <property type="entry name" value="MATERNAL EFFECT PROTEIN STAUFEN"/>
    <property type="match status" value="1"/>
</dbReference>
<feature type="domain" description="DRBM" evidence="4">
    <location>
        <begin position="68"/>
        <end position="136"/>
    </location>
</feature>
<dbReference type="PANTHER" id="PTHR46054">
    <property type="entry name" value="MATERNAL EFFECT PROTEIN STAUFEN"/>
    <property type="match status" value="1"/>
</dbReference>
<dbReference type="GO" id="GO:0007281">
    <property type="term" value="P:germ cell development"/>
    <property type="evidence" value="ECO:0007669"/>
    <property type="project" value="TreeGrafter"/>
</dbReference>
<feature type="compositionally biased region" description="Polar residues" evidence="3">
    <location>
        <begin position="1"/>
        <end position="11"/>
    </location>
</feature>
<dbReference type="AlphaFoldDB" id="A0A8S1EI33"/>
<keyword evidence="1 2" id="KW-0694">RNA-binding</keyword>
<evidence type="ECO:0000256" key="1">
    <source>
        <dbReference type="ARBA" id="ARBA00022884"/>
    </source>
</evidence>
<evidence type="ECO:0000256" key="2">
    <source>
        <dbReference type="PROSITE-ProRule" id="PRU00266"/>
    </source>
</evidence>
<feature type="region of interest" description="Disordered" evidence="3">
    <location>
        <begin position="1"/>
        <end position="36"/>
    </location>
</feature>